<dbReference type="InterPro" id="IPR050816">
    <property type="entry name" value="Flavin-dep_Halogenase_NPB"/>
</dbReference>
<gene>
    <name evidence="3" type="ORF">SAMN04488107_2108</name>
</gene>
<dbReference type="InterPro" id="IPR036188">
    <property type="entry name" value="FAD/NAD-bd_sf"/>
</dbReference>
<sequence length="499" mass="53169">MQVVIAGAGVSGLTTALALARQGHRVQLVDRDPAPRPGDVAGVEDWQRRGVAQFHQPHALLARLYSELAAALPDVLEALLARGARPVALPDDLTALWCRRSTLEWVLRAAVETEPGVARVEAAVSEVAVDGDRVSGVRLADGTLLRADLVVDATGRRGRLSRPWLREEVDVPADEVYVSRRYRLRPGAAFGTVNRNVISVAEGDGYTLLVFPHDAGTFTVCFTRLPDDPELDPLREQAAFKAATQVVPLAAEWTDPERAEPVSPVMVMSGLRSTFRTLDDAAPLGLHPLADAVCTTNPHFGRGSALAITHALRLAAAVAAAPDDARAWRAQVDAWVDGELRAWFDDARMTDVARAQAWRNVRDGRPPMTGPPAGAGPDRAAPVPHFLVLAAAGADPVVARAVLRHFHLVDPPAALDAVRPRVAEMLAQGWLPGRPPPQAGRPRDSAVTAGDAGPLRPGPPRQAPDERPAGPPPGAPVGPPRRRLVEALAAWSPDAALPR</sequence>
<keyword evidence="4" id="KW-1185">Reference proteome</keyword>
<organism evidence="3 4">
    <name type="scientific">Geodermatophilus saharensis</name>
    <dbReference type="NCBI Taxonomy" id="1137994"/>
    <lineage>
        <taxon>Bacteria</taxon>
        <taxon>Bacillati</taxon>
        <taxon>Actinomycetota</taxon>
        <taxon>Actinomycetes</taxon>
        <taxon>Geodermatophilales</taxon>
        <taxon>Geodermatophilaceae</taxon>
        <taxon>Geodermatophilus</taxon>
    </lineage>
</organism>
<dbReference type="EMBL" id="FZOH01000003">
    <property type="protein sequence ID" value="SNS30056.1"/>
    <property type="molecule type" value="Genomic_DNA"/>
</dbReference>
<dbReference type="RefSeq" id="WP_089403807.1">
    <property type="nucleotide sequence ID" value="NZ_FZOH01000003.1"/>
</dbReference>
<dbReference type="PRINTS" id="PR00420">
    <property type="entry name" value="RNGMNOXGNASE"/>
</dbReference>
<evidence type="ECO:0000256" key="1">
    <source>
        <dbReference type="ARBA" id="ARBA00038396"/>
    </source>
</evidence>
<feature type="compositionally biased region" description="Pro residues" evidence="2">
    <location>
        <begin position="469"/>
        <end position="479"/>
    </location>
</feature>
<name>A0A239DCB4_9ACTN</name>
<dbReference type="Pfam" id="PF12831">
    <property type="entry name" value="FAD_oxidored"/>
    <property type="match status" value="1"/>
</dbReference>
<evidence type="ECO:0000256" key="2">
    <source>
        <dbReference type="SAM" id="MobiDB-lite"/>
    </source>
</evidence>
<protein>
    <submittedName>
        <fullName evidence="3">2-polyprenyl-6-methoxyphenol hydroxylase</fullName>
    </submittedName>
</protein>
<dbReference type="PANTHER" id="PTHR43747">
    <property type="entry name" value="FAD-BINDING PROTEIN"/>
    <property type="match status" value="1"/>
</dbReference>
<dbReference type="SUPFAM" id="SSF51905">
    <property type="entry name" value="FAD/NAD(P)-binding domain"/>
    <property type="match status" value="1"/>
</dbReference>
<accession>A0A239DCB4</accession>
<reference evidence="4" key="1">
    <citation type="submission" date="2017-06" db="EMBL/GenBank/DDBJ databases">
        <authorList>
            <person name="Varghese N."/>
            <person name="Submissions S."/>
        </authorList>
    </citation>
    <scope>NUCLEOTIDE SEQUENCE [LARGE SCALE GENOMIC DNA]</scope>
    <source>
        <strain evidence="4">DSM 45423</strain>
    </source>
</reference>
<evidence type="ECO:0000313" key="3">
    <source>
        <dbReference type="EMBL" id="SNS30056.1"/>
    </source>
</evidence>
<dbReference type="Proteomes" id="UP000198386">
    <property type="component" value="Unassembled WGS sequence"/>
</dbReference>
<comment type="similarity">
    <text evidence="1">Belongs to the flavin-dependent halogenase family. Bacterial tryptophan halogenase subfamily.</text>
</comment>
<proteinExistence type="inferred from homology"/>
<dbReference type="AlphaFoldDB" id="A0A239DCB4"/>
<feature type="region of interest" description="Disordered" evidence="2">
    <location>
        <begin position="429"/>
        <end position="499"/>
    </location>
</feature>
<dbReference type="OrthoDB" id="9790035at2"/>
<dbReference type="Gene3D" id="3.50.50.60">
    <property type="entry name" value="FAD/NAD(P)-binding domain"/>
    <property type="match status" value="1"/>
</dbReference>
<evidence type="ECO:0000313" key="4">
    <source>
        <dbReference type="Proteomes" id="UP000198386"/>
    </source>
</evidence>
<dbReference type="PANTHER" id="PTHR43747:SF1">
    <property type="entry name" value="SLR1998 PROTEIN"/>
    <property type="match status" value="1"/>
</dbReference>